<sequence length="427" mass="46325">MARASRQKLARESTAAYAASQPLFDVLRNGTNKIGEQKFLLTQARDLVQNMHVKLVNANGNDDAEKHDRYVDHVVKAWRSATLVYSTIFEELASITAPDATEGRAASKGHEEFMAMSATVEAAKKLAMSYKPTGTPPTMQPPRNARVEDVEVDEEEDKSGDNDLSGSSPAQTKVTQPLPAFSMKPGAASRSVDGSFDGAEKGSNATPNDPHSLASHSKRPLSTDDGNDQRPGKAQKLSANIPLDSHGKKVFWERGASQPNVPFAELGAADKNAWRAEKSRQKREKRSIKARSVATAASSDGKPLDPDRAEGAAVDPNSLSAGKENTVPGVEYEDVSAEVEARLKAKEERKKAKKEEKKRKRDSGASVLEATPSEVGVEKPKKKKVKAETADDGKANGVVVDKLEKRKKEAVEVEPPNEARKKRKKNN</sequence>
<accession>A0AAV9JLF6</accession>
<feature type="compositionally biased region" description="Basic and acidic residues" evidence="1">
    <location>
        <begin position="339"/>
        <end position="355"/>
    </location>
</feature>
<feature type="region of interest" description="Disordered" evidence="1">
    <location>
        <begin position="259"/>
        <end position="427"/>
    </location>
</feature>
<evidence type="ECO:0000256" key="1">
    <source>
        <dbReference type="SAM" id="MobiDB-lite"/>
    </source>
</evidence>
<keyword evidence="3" id="KW-1185">Reference proteome</keyword>
<gene>
    <name evidence="2" type="ORF">LTR36_002008</name>
</gene>
<feature type="compositionally biased region" description="Basic and acidic residues" evidence="1">
    <location>
        <begin position="401"/>
        <end position="411"/>
    </location>
</feature>
<dbReference type="Proteomes" id="UP001324427">
    <property type="component" value="Unassembled WGS sequence"/>
</dbReference>
<reference evidence="2 3" key="1">
    <citation type="submission" date="2021-11" db="EMBL/GenBank/DDBJ databases">
        <title>Black yeast isolated from Biological Soil Crust.</title>
        <authorList>
            <person name="Kurbessoian T."/>
        </authorList>
    </citation>
    <scope>NUCLEOTIDE SEQUENCE [LARGE SCALE GENOMIC DNA]</scope>
    <source>
        <strain evidence="2 3">CCFEE 5522</strain>
    </source>
</reference>
<dbReference type="EMBL" id="JAVFHQ010000015">
    <property type="protein sequence ID" value="KAK4546331.1"/>
    <property type="molecule type" value="Genomic_DNA"/>
</dbReference>
<feature type="compositionally biased region" description="Basic residues" evidence="1">
    <location>
        <begin position="280"/>
        <end position="289"/>
    </location>
</feature>
<feature type="compositionally biased region" description="Polar residues" evidence="1">
    <location>
        <begin position="162"/>
        <end position="175"/>
    </location>
</feature>
<protein>
    <submittedName>
        <fullName evidence="2">Uncharacterized protein</fullName>
    </submittedName>
</protein>
<evidence type="ECO:0000313" key="2">
    <source>
        <dbReference type="EMBL" id="KAK4546331.1"/>
    </source>
</evidence>
<organism evidence="2 3">
    <name type="scientific">Oleoguttula mirabilis</name>
    <dbReference type="NCBI Taxonomy" id="1507867"/>
    <lineage>
        <taxon>Eukaryota</taxon>
        <taxon>Fungi</taxon>
        <taxon>Dikarya</taxon>
        <taxon>Ascomycota</taxon>
        <taxon>Pezizomycotina</taxon>
        <taxon>Dothideomycetes</taxon>
        <taxon>Dothideomycetidae</taxon>
        <taxon>Mycosphaerellales</taxon>
        <taxon>Teratosphaeriaceae</taxon>
        <taxon>Oleoguttula</taxon>
    </lineage>
</organism>
<name>A0AAV9JLF6_9PEZI</name>
<comment type="caution">
    <text evidence="2">The sequence shown here is derived from an EMBL/GenBank/DDBJ whole genome shotgun (WGS) entry which is preliminary data.</text>
</comment>
<evidence type="ECO:0000313" key="3">
    <source>
        <dbReference type="Proteomes" id="UP001324427"/>
    </source>
</evidence>
<feature type="region of interest" description="Disordered" evidence="1">
    <location>
        <begin position="130"/>
        <end position="245"/>
    </location>
</feature>
<dbReference type="AlphaFoldDB" id="A0AAV9JLF6"/>
<proteinExistence type="predicted"/>